<evidence type="ECO:0000256" key="6">
    <source>
        <dbReference type="SAM" id="Phobius"/>
    </source>
</evidence>
<dbReference type="InterPro" id="IPR012337">
    <property type="entry name" value="RNaseH-like_sf"/>
</dbReference>
<keyword evidence="6" id="KW-1133">Transmembrane helix</keyword>
<keyword evidence="2" id="KW-0479">Metal-binding</keyword>
<comment type="caution">
    <text evidence="8">The sequence shown here is derived from an EMBL/GenBank/DDBJ whole genome shotgun (WGS) entry which is preliminary data.</text>
</comment>
<dbReference type="CDD" id="cd09272">
    <property type="entry name" value="RNase_HI_RT_Ty1"/>
    <property type="match status" value="1"/>
</dbReference>
<dbReference type="Pfam" id="PF13976">
    <property type="entry name" value="gag_pre-integrs"/>
    <property type="match status" value="1"/>
</dbReference>
<dbReference type="EMBL" id="CAMAPF010000956">
    <property type="protein sequence ID" value="CAH9129734.1"/>
    <property type="molecule type" value="Genomic_DNA"/>
</dbReference>
<feature type="transmembrane region" description="Helical" evidence="6">
    <location>
        <begin position="197"/>
        <end position="219"/>
    </location>
</feature>
<evidence type="ECO:0000313" key="8">
    <source>
        <dbReference type="EMBL" id="CAH9129734.1"/>
    </source>
</evidence>
<dbReference type="InterPro" id="IPR054722">
    <property type="entry name" value="PolX-like_BBD"/>
</dbReference>
<dbReference type="SUPFAM" id="SSF53098">
    <property type="entry name" value="Ribonuclease H-like"/>
    <property type="match status" value="1"/>
</dbReference>
<accession>A0AAV0F2I5</accession>
<proteinExistence type="predicted"/>
<keyword evidence="3" id="KW-0064">Aspartyl protease</keyword>
<evidence type="ECO:0000256" key="4">
    <source>
        <dbReference type="ARBA" id="ARBA00022801"/>
    </source>
</evidence>
<evidence type="ECO:0000256" key="3">
    <source>
        <dbReference type="ARBA" id="ARBA00022750"/>
    </source>
</evidence>
<feature type="transmembrane region" description="Helical" evidence="6">
    <location>
        <begin position="162"/>
        <end position="190"/>
    </location>
</feature>
<dbReference type="Proteomes" id="UP001152523">
    <property type="component" value="Unassembled WGS sequence"/>
</dbReference>
<keyword evidence="1" id="KW-0645">Protease</keyword>
<dbReference type="PANTHER" id="PTHR42648:SF20">
    <property type="entry name" value="RNA-DIRECTED DNA POLYMERASE"/>
    <property type="match status" value="1"/>
</dbReference>
<name>A0AAV0F2I5_9ASTE</name>
<dbReference type="InterPro" id="IPR039537">
    <property type="entry name" value="Retrotran_Ty1/copia-like"/>
</dbReference>
<evidence type="ECO:0000256" key="5">
    <source>
        <dbReference type="SAM" id="MobiDB-lite"/>
    </source>
</evidence>
<dbReference type="InterPro" id="IPR043502">
    <property type="entry name" value="DNA/RNA_pol_sf"/>
</dbReference>
<dbReference type="PANTHER" id="PTHR42648">
    <property type="entry name" value="TRANSPOSASE, PUTATIVE-RELATED"/>
    <property type="match status" value="1"/>
</dbReference>
<keyword evidence="4" id="KW-0378">Hydrolase</keyword>
<organism evidence="8 9">
    <name type="scientific">Cuscuta epithymum</name>
    <dbReference type="NCBI Taxonomy" id="186058"/>
    <lineage>
        <taxon>Eukaryota</taxon>
        <taxon>Viridiplantae</taxon>
        <taxon>Streptophyta</taxon>
        <taxon>Embryophyta</taxon>
        <taxon>Tracheophyta</taxon>
        <taxon>Spermatophyta</taxon>
        <taxon>Magnoliopsida</taxon>
        <taxon>eudicotyledons</taxon>
        <taxon>Gunneridae</taxon>
        <taxon>Pentapetalae</taxon>
        <taxon>asterids</taxon>
        <taxon>lamiids</taxon>
        <taxon>Solanales</taxon>
        <taxon>Convolvulaceae</taxon>
        <taxon>Cuscuteae</taxon>
        <taxon>Cuscuta</taxon>
        <taxon>Cuscuta subgen. Cuscuta</taxon>
    </lineage>
</organism>
<evidence type="ECO:0000259" key="7">
    <source>
        <dbReference type="PROSITE" id="PS50994"/>
    </source>
</evidence>
<reference evidence="8" key="1">
    <citation type="submission" date="2022-07" db="EMBL/GenBank/DDBJ databases">
        <authorList>
            <person name="Macas J."/>
            <person name="Novak P."/>
            <person name="Neumann P."/>
        </authorList>
    </citation>
    <scope>NUCLEOTIDE SEQUENCE</scope>
</reference>
<dbReference type="Gene3D" id="3.30.420.10">
    <property type="entry name" value="Ribonuclease H-like superfamily/Ribonuclease H"/>
    <property type="match status" value="1"/>
</dbReference>
<evidence type="ECO:0000256" key="2">
    <source>
        <dbReference type="ARBA" id="ARBA00022723"/>
    </source>
</evidence>
<dbReference type="Pfam" id="PF07727">
    <property type="entry name" value="RVT_2"/>
    <property type="match status" value="1"/>
</dbReference>
<dbReference type="GO" id="GO:0004190">
    <property type="term" value="F:aspartic-type endopeptidase activity"/>
    <property type="evidence" value="ECO:0007669"/>
    <property type="project" value="UniProtKB-KW"/>
</dbReference>
<dbReference type="AlphaFoldDB" id="A0AAV0F2I5"/>
<dbReference type="InterPro" id="IPR013103">
    <property type="entry name" value="RVT_2"/>
</dbReference>
<dbReference type="GO" id="GO:0006508">
    <property type="term" value="P:proteolysis"/>
    <property type="evidence" value="ECO:0007669"/>
    <property type="project" value="UniProtKB-KW"/>
</dbReference>
<dbReference type="Pfam" id="PF22936">
    <property type="entry name" value="Pol_BBD"/>
    <property type="match status" value="1"/>
</dbReference>
<dbReference type="GO" id="GO:0003676">
    <property type="term" value="F:nucleic acid binding"/>
    <property type="evidence" value="ECO:0007669"/>
    <property type="project" value="InterPro"/>
</dbReference>
<sequence length="1247" mass="141727">MLSHKSFCWIIMIISLVVLVPTICRRARLILGEDFHSPEILSEDSVYASRAVDSFISFLCRSIIVLTVLDLWTCGRTPSNIYEDRISCCHASNKEDDTEEFPCRRKLPEGKIETARRSAARSPDRTGRPGAKDEVNLTTISESIIGRSTLLRFQFNGLLRNLVSPLIIVVTLFAYYCVGSLPDFAGIYVLHITSFKLLVVTLFTISLGLIPLIIIYVIVCDRKTTMRNNNPLKSKIKLIKSDENFIAVVSQSCKINDVNEWLVDSGATKHICKNKSAFTSYSTTMGDDEELVYLADSKTAKVHGKGKVLLKLTSGKTLSLNDVLYVPEFRTNLVSVSLLVKAGIKVSFDCNKIVMTKNDVFVGKGYCKNGRYVLSIPKLMRENASYLIDSYDVWHARLGHVSDSYINLLRDRGLISSGKKLTLEKCDICVESKQTKKSCPTTHRESELLELIHTDLGDLKNTMTRGGNKFYVTFIDDFSRYTKVYLLKSKDAFDKFLVYKSEVENQLNKKIKRVRSDRGGEYILINDFCEREGIIHEITPPYSPESNGIAERKNRTLKEMMNALLISSGAPDNLWGETILSACHLQNRIPYKHNKRTPYELWKGYVPNLKYLKVWGCLAKVLLPDPKKRKIGSKTSDCIFIGYAECSAAYRFLVLKSDVLSCNTIIETKNAEFFESVFPLKPEYKTVVPYRESEPLKENNTFNDEPSNLRRSKRPRIEKSFGNDFYTYLVNDEPFTYSQAISSKEAPFWLEAIQNEIESIQKNKTWILTDLPKGCKPIGCKWIFKKKFNPDGSIDKYKARLVAKGFSQKQDVDYFDIFAPVTRISSIRTLIALASIHKLLIHQMDVKTAFLNGELEEEIYMVQPEGHVVSGQEHKVCKLVKSLYGLKQAPKQWNEKFDEVLFAHGFTSLEVDKCVYTKIKNGVCIIICLYVDDMLIFSSNLELINETKSFLASKFDMKDLGEAKLILGIKVIRKDDGIILSQEHYAEKLLKKFGHFDVKPVNTPYDSNTHLKKHRGDPEAQYEYAQIIGSLLHLMNYTRPDIAYAIGRLSRYTHNPNGDHWTALRRLLRYLRGTMNYGIFYRGLPAVLEGYSDANWVSDSDEIKSNTGYIFTLGGGAIMWKSTKQSLISRSTMESELIALEVTSSEAEWLKNFLAEIPVGTKPTPSVSILCDCQSAINTAKKMCYNGKNRHIRLRHKVIKRLLKNGIISINFVRSEGNLADPLTKALGRKMISETSREMGLVSLDYK</sequence>
<dbReference type="SUPFAM" id="SSF56672">
    <property type="entry name" value="DNA/RNA polymerases"/>
    <property type="match status" value="1"/>
</dbReference>
<feature type="domain" description="Integrase catalytic" evidence="7">
    <location>
        <begin position="436"/>
        <end position="606"/>
    </location>
</feature>
<feature type="region of interest" description="Disordered" evidence="5">
    <location>
        <begin position="113"/>
        <end position="132"/>
    </location>
</feature>
<dbReference type="InterPro" id="IPR057670">
    <property type="entry name" value="SH3_retrovirus"/>
</dbReference>
<dbReference type="InterPro" id="IPR001584">
    <property type="entry name" value="Integrase_cat-core"/>
</dbReference>
<keyword evidence="6" id="KW-0812">Transmembrane</keyword>
<dbReference type="InterPro" id="IPR036397">
    <property type="entry name" value="RNaseH_sf"/>
</dbReference>
<evidence type="ECO:0000256" key="1">
    <source>
        <dbReference type="ARBA" id="ARBA00022670"/>
    </source>
</evidence>
<dbReference type="GO" id="GO:0015074">
    <property type="term" value="P:DNA integration"/>
    <property type="evidence" value="ECO:0007669"/>
    <property type="project" value="InterPro"/>
</dbReference>
<evidence type="ECO:0000313" key="9">
    <source>
        <dbReference type="Proteomes" id="UP001152523"/>
    </source>
</evidence>
<dbReference type="Pfam" id="PF25597">
    <property type="entry name" value="SH3_retrovirus"/>
    <property type="match status" value="1"/>
</dbReference>
<gene>
    <name evidence="8" type="ORF">CEPIT_LOCUS30082</name>
</gene>
<dbReference type="PROSITE" id="PS50994">
    <property type="entry name" value="INTEGRASE"/>
    <property type="match status" value="1"/>
</dbReference>
<dbReference type="GO" id="GO:0046872">
    <property type="term" value="F:metal ion binding"/>
    <property type="evidence" value="ECO:0007669"/>
    <property type="project" value="UniProtKB-KW"/>
</dbReference>
<keyword evidence="9" id="KW-1185">Reference proteome</keyword>
<protein>
    <recommendedName>
        <fullName evidence="7">Integrase catalytic domain-containing protein</fullName>
    </recommendedName>
</protein>
<keyword evidence="6" id="KW-0472">Membrane</keyword>
<dbReference type="InterPro" id="IPR025724">
    <property type="entry name" value="GAG-pre-integrase_dom"/>
</dbReference>